<accession>A0A0W0TPP5</accession>
<evidence type="ECO:0000313" key="2">
    <source>
        <dbReference type="Proteomes" id="UP000054785"/>
    </source>
</evidence>
<reference evidence="1 2" key="1">
    <citation type="submission" date="2015-11" db="EMBL/GenBank/DDBJ databases">
        <title>Genomic analysis of 38 Legionella species identifies large and diverse effector repertoires.</title>
        <authorList>
            <person name="Burstein D."/>
            <person name="Amaro F."/>
            <person name="Zusman T."/>
            <person name="Lifshitz Z."/>
            <person name="Cohen O."/>
            <person name="Gilbert J.A."/>
            <person name="Pupko T."/>
            <person name="Shuman H.A."/>
            <person name="Segal G."/>
        </authorList>
    </citation>
    <scope>NUCLEOTIDE SEQUENCE [LARGE SCALE GENOMIC DNA]</scope>
    <source>
        <strain evidence="1 2">ATCC 49504</strain>
    </source>
</reference>
<evidence type="ECO:0000313" key="1">
    <source>
        <dbReference type="EMBL" id="KTC97221.1"/>
    </source>
</evidence>
<sequence>MTVIRRIRMQLKDGIHPSEISPPYADFLLEHATELMGLRDQSGEPLISAVIPRCNTAGSVFVTDICFPSEAAYACYEEHHATVMRSRIPATYPAAASSEKSPFEYRIHTNQPDKLVDFNALLPDSETLTPITPAATTAPHAATGSFSFWGAGQRPNTECPAASSISPCASSDTDCLAWP</sequence>
<comment type="caution">
    <text evidence="1">The sequence shown here is derived from an EMBL/GenBank/DDBJ whole genome shotgun (WGS) entry which is preliminary data.</text>
</comment>
<dbReference type="Proteomes" id="UP000054785">
    <property type="component" value="Unassembled WGS sequence"/>
</dbReference>
<keyword evidence="2" id="KW-1185">Reference proteome</keyword>
<dbReference type="EMBL" id="LNYC01000072">
    <property type="protein sequence ID" value="KTC97221.1"/>
    <property type="molecule type" value="Genomic_DNA"/>
</dbReference>
<protein>
    <submittedName>
        <fullName evidence="1">Uncharacterized protein</fullName>
    </submittedName>
</protein>
<name>A0A0W0TPP5_9GAMM</name>
<dbReference type="AlphaFoldDB" id="A0A0W0TPP5"/>
<proteinExistence type="predicted"/>
<gene>
    <name evidence="1" type="ORF">Lgee_1882</name>
</gene>
<organism evidence="1 2">
    <name type="scientific">Legionella geestiana</name>
    <dbReference type="NCBI Taxonomy" id="45065"/>
    <lineage>
        <taxon>Bacteria</taxon>
        <taxon>Pseudomonadati</taxon>
        <taxon>Pseudomonadota</taxon>
        <taxon>Gammaproteobacteria</taxon>
        <taxon>Legionellales</taxon>
        <taxon>Legionellaceae</taxon>
        <taxon>Legionella</taxon>
    </lineage>
</organism>